<evidence type="ECO:0000256" key="1">
    <source>
        <dbReference type="ARBA" id="ARBA00022723"/>
    </source>
</evidence>
<dbReference type="SUPFAM" id="SSF53639">
    <property type="entry name" value="AraD/HMP-PK domain-like"/>
    <property type="match status" value="1"/>
</dbReference>
<feature type="domain" description="Class II aldolase/adducin N-terminal" evidence="3">
    <location>
        <begin position="8"/>
        <end position="181"/>
    </location>
</feature>
<dbReference type="SMART" id="SM01007">
    <property type="entry name" value="Aldolase_II"/>
    <property type="match status" value="1"/>
</dbReference>
<gene>
    <name evidence="4" type="ORF">SAMN02745673_04258</name>
</gene>
<dbReference type="Gene3D" id="3.40.225.10">
    <property type="entry name" value="Class II aldolase/adducin N-terminal domain"/>
    <property type="match status" value="1"/>
</dbReference>
<dbReference type="STRING" id="1122192.SAMN02745673_04258"/>
<keyword evidence="2" id="KW-0456">Lyase</keyword>
<dbReference type="AlphaFoldDB" id="A0A1T4T155"/>
<evidence type="ECO:0000313" key="4">
    <source>
        <dbReference type="EMBL" id="SKA34183.1"/>
    </source>
</evidence>
<dbReference type="GO" id="GO:0046872">
    <property type="term" value="F:metal ion binding"/>
    <property type="evidence" value="ECO:0007669"/>
    <property type="project" value="UniProtKB-KW"/>
</dbReference>
<name>A0A1T4T155_9ACTN</name>
<dbReference type="GO" id="GO:0005829">
    <property type="term" value="C:cytosol"/>
    <property type="evidence" value="ECO:0007669"/>
    <property type="project" value="TreeGrafter"/>
</dbReference>
<evidence type="ECO:0000259" key="3">
    <source>
        <dbReference type="SMART" id="SM01007"/>
    </source>
</evidence>
<organism evidence="4 5">
    <name type="scientific">Marinactinospora thermotolerans DSM 45154</name>
    <dbReference type="NCBI Taxonomy" id="1122192"/>
    <lineage>
        <taxon>Bacteria</taxon>
        <taxon>Bacillati</taxon>
        <taxon>Actinomycetota</taxon>
        <taxon>Actinomycetes</taxon>
        <taxon>Streptosporangiales</taxon>
        <taxon>Nocardiopsidaceae</taxon>
        <taxon>Marinactinospora</taxon>
    </lineage>
</organism>
<dbReference type="PANTHER" id="PTHR22789:SF0">
    <property type="entry name" value="3-OXO-TETRONATE 4-PHOSPHATE DECARBOXYLASE-RELATED"/>
    <property type="match status" value="1"/>
</dbReference>
<dbReference type="Pfam" id="PF00596">
    <property type="entry name" value="Aldolase_II"/>
    <property type="match status" value="1"/>
</dbReference>
<dbReference type="EMBL" id="FUWS01000013">
    <property type="protein sequence ID" value="SKA34183.1"/>
    <property type="molecule type" value="Genomic_DNA"/>
</dbReference>
<dbReference type="InterPro" id="IPR001303">
    <property type="entry name" value="Aldolase_II/adducin_N"/>
</dbReference>
<dbReference type="OrthoDB" id="9786287at2"/>
<reference evidence="4 5" key="1">
    <citation type="submission" date="2017-02" db="EMBL/GenBank/DDBJ databases">
        <authorList>
            <person name="Peterson S.W."/>
        </authorList>
    </citation>
    <scope>NUCLEOTIDE SEQUENCE [LARGE SCALE GENOMIC DNA]</scope>
    <source>
        <strain evidence="4 5">DSM 45154</strain>
    </source>
</reference>
<evidence type="ECO:0000313" key="5">
    <source>
        <dbReference type="Proteomes" id="UP000190637"/>
    </source>
</evidence>
<dbReference type="GO" id="GO:0016832">
    <property type="term" value="F:aldehyde-lyase activity"/>
    <property type="evidence" value="ECO:0007669"/>
    <property type="project" value="TreeGrafter"/>
</dbReference>
<dbReference type="InterPro" id="IPR036409">
    <property type="entry name" value="Aldolase_II/adducin_N_sf"/>
</dbReference>
<dbReference type="Proteomes" id="UP000190637">
    <property type="component" value="Unassembled WGS sequence"/>
</dbReference>
<accession>A0A1T4T155</accession>
<keyword evidence="5" id="KW-1185">Reference proteome</keyword>
<keyword evidence="1" id="KW-0479">Metal-binding</keyword>
<dbReference type="PANTHER" id="PTHR22789">
    <property type="entry name" value="FUCULOSE PHOSPHATE ALDOLASE"/>
    <property type="match status" value="1"/>
</dbReference>
<evidence type="ECO:0000256" key="2">
    <source>
        <dbReference type="ARBA" id="ARBA00023239"/>
    </source>
</evidence>
<dbReference type="RefSeq" id="WP_078763512.1">
    <property type="nucleotide sequence ID" value="NZ_FUWS01000013.1"/>
</dbReference>
<dbReference type="InterPro" id="IPR050197">
    <property type="entry name" value="Aldolase_class_II_sugar_metab"/>
</dbReference>
<protein>
    <submittedName>
        <fullName evidence="4">L-fuculose 1-phosphate aldolase</fullName>
    </submittedName>
</protein>
<dbReference type="GO" id="GO:0019323">
    <property type="term" value="P:pentose catabolic process"/>
    <property type="evidence" value="ECO:0007669"/>
    <property type="project" value="TreeGrafter"/>
</dbReference>
<proteinExistence type="predicted"/>
<sequence length="214" mass="22246">MLLEQHRRDVCLAVRRLAGDGPVPGESPTVSVRAGELVVVTPAGVAPDRTEPADCPVLSLDGRLLEGRRDPAAETTMHLAVHRTGDAGAVVRAGSPAAAAVAATLAELPPIHHAAARLGGAIPVTPYATYGTGELADQVCKALAGRNAALLANHGGIALGADLGQAIERFGLLEWLCDVYIRARTLGAPRVLTEDELAEVRHRDTYGWGGPDIV</sequence>